<accession>A0A6A5SF19</accession>
<feature type="region of interest" description="Disordered" evidence="1">
    <location>
        <begin position="524"/>
        <end position="568"/>
    </location>
</feature>
<feature type="compositionally biased region" description="Polar residues" evidence="1">
    <location>
        <begin position="529"/>
        <end position="547"/>
    </location>
</feature>
<reference evidence="2" key="1">
    <citation type="journal article" date="2020" name="Stud. Mycol.">
        <title>101 Dothideomycetes genomes: a test case for predicting lifestyles and emergence of pathogens.</title>
        <authorList>
            <person name="Haridas S."/>
            <person name="Albert R."/>
            <person name="Binder M."/>
            <person name="Bloem J."/>
            <person name="Labutti K."/>
            <person name="Salamov A."/>
            <person name="Andreopoulos B."/>
            <person name="Baker S."/>
            <person name="Barry K."/>
            <person name="Bills G."/>
            <person name="Bluhm B."/>
            <person name="Cannon C."/>
            <person name="Castanera R."/>
            <person name="Culley D."/>
            <person name="Daum C."/>
            <person name="Ezra D."/>
            <person name="Gonzalez J."/>
            <person name="Henrissat B."/>
            <person name="Kuo A."/>
            <person name="Liang C."/>
            <person name="Lipzen A."/>
            <person name="Lutzoni F."/>
            <person name="Magnuson J."/>
            <person name="Mondo S."/>
            <person name="Nolan M."/>
            <person name="Ohm R."/>
            <person name="Pangilinan J."/>
            <person name="Park H.-J."/>
            <person name="Ramirez L."/>
            <person name="Alfaro M."/>
            <person name="Sun H."/>
            <person name="Tritt A."/>
            <person name="Yoshinaga Y."/>
            <person name="Zwiers L.-H."/>
            <person name="Turgeon B."/>
            <person name="Goodwin S."/>
            <person name="Spatafora J."/>
            <person name="Crous P."/>
            <person name="Grigoriev I."/>
        </authorList>
    </citation>
    <scope>NUCLEOTIDE SEQUENCE</scope>
    <source>
        <strain evidence="2">CBS 161.51</strain>
    </source>
</reference>
<evidence type="ECO:0000313" key="2">
    <source>
        <dbReference type="EMBL" id="KAF1938643.1"/>
    </source>
</evidence>
<evidence type="ECO:0000256" key="1">
    <source>
        <dbReference type="SAM" id="MobiDB-lite"/>
    </source>
</evidence>
<feature type="region of interest" description="Disordered" evidence="1">
    <location>
        <begin position="330"/>
        <end position="363"/>
    </location>
</feature>
<dbReference type="EMBL" id="ML976099">
    <property type="protein sequence ID" value="KAF1938643.1"/>
    <property type="molecule type" value="Genomic_DNA"/>
</dbReference>
<dbReference type="AlphaFoldDB" id="A0A6A5SF19"/>
<protein>
    <submittedName>
        <fullName evidence="2">Uncharacterized protein</fullName>
    </submittedName>
</protein>
<proteinExistence type="predicted"/>
<keyword evidence="3" id="KW-1185">Reference proteome</keyword>
<sequence>MTANAPYYQTRAGQFIATPSGTNAAPPQFVPEDDEYDLAASAAVASPLDRHLTPSLYSEHFARHQTPADHTLEENHNLAELLEAATAAGQAATAMNIDDAGAASTAPQGRSKRKKVSSSPADDATYQAEESVNAKRRRVGGFTDPQLPDGDPDLRGTSADDIVPPSSESLLKDARAAGVHSAAALFRRSSERTSRKYTRPPMSKLFMSLQLSPENFLQLQASAKAYMLDLSYPERQNCVGNRGKGDTDMVKLRLFNCVRDFLNDRVGEQFFGEHVEKPGENEAIEAARALGEEKRPDTGERLTWPRDGNKIISLVTPLMRRMVTNERQRQYAIETRKGGAKKKDKEGSVEATTQQINRNSGYEVEQQLQSALDPGLGEHLQPSATSTPIAATPAQSIQTEYRHEPHRHQETLQEDAKSSDQSNMALPTTGPVEPNLSDINIFLVLPTSGTRPTIKLDEKRITAQPHTHLAWYDWSDFMTEVINLLEKAKARYPAIRNKLVLKGCRNGADNLRGLAAAANALQTDDPQHELSTSGEPSIADPSSSKNTLPLFPTADSAGNSNSVFNTDNDPEARLLPRYVIKTTGSDSRRDIRSADDWYSVLREKAFSVWADGVCNVLVELVDISLDAPRAM</sequence>
<feature type="region of interest" description="Disordered" evidence="1">
    <location>
        <begin position="101"/>
        <end position="166"/>
    </location>
</feature>
<feature type="compositionally biased region" description="Polar residues" evidence="1">
    <location>
        <begin position="556"/>
        <end position="567"/>
    </location>
</feature>
<name>A0A6A5SF19_9PLEO</name>
<dbReference type="Proteomes" id="UP000800038">
    <property type="component" value="Unassembled WGS sequence"/>
</dbReference>
<feature type="region of interest" description="Disordered" evidence="1">
    <location>
        <begin position="399"/>
        <end position="432"/>
    </location>
</feature>
<feature type="compositionally biased region" description="Basic and acidic residues" evidence="1">
    <location>
        <begin position="400"/>
        <end position="418"/>
    </location>
</feature>
<gene>
    <name evidence="2" type="ORF">EJ02DRAFT_18494</name>
</gene>
<feature type="compositionally biased region" description="Polar residues" evidence="1">
    <location>
        <begin position="350"/>
        <end position="363"/>
    </location>
</feature>
<organism evidence="2 3">
    <name type="scientific">Clathrospora elynae</name>
    <dbReference type="NCBI Taxonomy" id="706981"/>
    <lineage>
        <taxon>Eukaryota</taxon>
        <taxon>Fungi</taxon>
        <taxon>Dikarya</taxon>
        <taxon>Ascomycota</taxon>
        <taxon>Pezizomycotina</taxon>
        <taxon>Dothideomycetes</taxon>
        <taxon>Pleosporomycetidae</taxon>
        <taxon>Pleosporales</taxon>
        <taxon>Diademaceae</taxon>
        <taxon>Clathrospora</taxon>
    </lineage>
</organism>
<feature type="compositionally biased region" description="Basic and acidic residues" evidence="1">
    <location>
        <begin position="330"/>
        <end position="348"/>
    </location>
</feature>
<evidence type="ECO:0000313" key="3">
    <source>
        <dbReference type="Proteomes" id="UP000800038"/>
    </source>
</evidence>
<dbReference type="OrthoDB" id="5373017at2759"/>